<dbReference type="Gene3D" id="3.40.960.10">
    <property type="entry name" value="VSR Endonuclease"/>
    <property type="match status" value="1"/>
</dbReference>
<reference evidence="2 3" key="1">
    <citation type="submission" date="2017-05" db="EMBL/GenBank/DDBJ databases">
        <authorList>
            <person name="Varghese N."/>
            <person name="Submissions S."/>
        </authorList>
    </citation>
    <scope>NUCLEOTIDE SEQUENCE [LARGE SCALE GENOMIC DNA]</scope>
    <source>
        <strain evidence="2 3">DSM 27040</strain>
    </source>
</reference>
<evidence type="ECO:0000313" key="3">
    <source>
        <dbReference type="Proteomes" id="UP000319040"/>
    </source>
</evidence>
<keyword evidence="3" id="KW-1185">Reference proteome</keyword>
<gene>
    <name evidence="2" type="ORF">SAMN06265379_102206</name>
</gene>
<evidence type="ECO:0000313" key="2">
    <source>
        <dbReference type="EMBL" id="SMO52139.1"/>
    </source>
</evidence>
<keyword evidence="2" id="KW-0255">Endonuclease</keyword>
<dbReference type="PANTHER" id="PTHR38590:SF1">
    <property type="entry name" value="BLL0828 PROTEIN"/>
    <property type="match status" value="1"/>
</dbReference>
<dbReference type="CDD" id="cd01038">
    <property type="entry name" value="Endonuclease_DUF559"/>
    <property type="match status" value="1"/>
</dbReference>
<dbReference type="Proteomes" id="UP000319040">
    <property type="component" value="Unassembled WGS sequence"/>
</dbReference>
<keyword evidence="2" id="KW-0540">Nuclease</keyword>
<organism evidence="2 3">
    <name type="scientific">Saccharicrinis carchari</name>
    <dbReference type="NCBI Taxonomy" id="1168039"/>
    <lineage>
        <taxon>Bacteria</taxon>
        <taxon>Pseudomonadati</taxon>
        <taxon>Bacteroidota</taxon>
        <taxon>Bacteroidia</taxon>
        <taxon>Marinilabiliales</taxon>
        <taxon>Marinilabiliaceae</taxon>
        <taxon>Saccharicrinis</taxon>
    </lineage>
</organism>
<dbReference type="GO" id="GO:0004519">
    <property type="term" value="F:endonuclease activity"/>
    <property type="evidence" value="ECO:0007669"/>
    <property type="project" value="UniProtKB-KW"/>
</dbReference>
<dbReference type="InterPro" id="IPR047216">
    <property type="entry name" value="Endonuclease_DUF559_bact"/>
</dbReference>
<protein>
    <submittedName>
        <fullName evidence="2">Very-short-patch-repair endonuclease</fullName>
    </submittedName>
</protein>
<feature type="domain" description="DUF559" evidence="1">
    <location>
        <begin position="8"/>
        <end position="112"/>
    </location>
</feature>
<evidence type="ECO:0000259" key="1">
    <source>
        <dbReference type="Pfam" id="PF04480"/>
    </source>
</evidence>
<dbReference type="InterPro" id="IPR011335">
    <property type="entry name" value="Restrct_endonuc-II-like"/>
</dbReference>
<dbReference type="RefSeq" id="WP_142532513.1">
    <property type="nucleotide sequence ID" value="NZ_FXTB01000002.1"/>
</dbReference>
<sequence length="121" mass="14671">MKSNSPRLKQFRKRLRNHSTPAEIELWRYLKNKQIAGLKFRRQHSIGNFIIDFYCPKIRLGIELDGEHHIYNEEYDQKRDNKLSTYNITIVRYENVMIFEYPEVIVDEIKEYFQGGLETKD</sequence>
<dbReference type="OrthoDB" id="9798754at2"/>
<name>A0A521BY57_SACCC</name>
<proteinExistence type="predicted"/>
<dbReference type="PANTHER" id="PTHR38590">
    <property type="entry name" value="BLL0828 PROTEIN"/>
    <property type="match status" value="1"/>
</dbReference>
<dbReference type="EMBL" id="FXTB01000002">
    <property type="protein sequence ID" value="SMO52139.1"/>
    <property type="molecule type" value="Genomic_DNA"/>
</dbReference>
<dbReference type="Pfam" id="PF04480">
    <property type="entry name" value="DUF559"/>
    <property type="match status" value="1"/>
</dbReference>
<keyword evidence="2" id="KW-0378">Hydrolase</keyword>
<accession>A0A521BY57</accession>
<dbReference type="SUPFAM" id="SSF52980">
    <property type="entry name" value="Restriction endonuclease-like"/>
    <property type="match status" value="1"/>
</dbReference>
<dbReference type="InterPro" id="IPR007569">
    <property type="entry name" value="DUF559"/>
</dbReference>
<dbReference type="AlphaFoldDB" id="A0A521BY57"/>